<keyword evidence="1" id="KW-0723">Serine/threonine-protein kinase</keyword>
<dbReference type="PROSITE" id="PS00107">
    <property type="entry name" value="PROTEIN_KINASE_ATP"/>
    <property type="match status" value="1"/>
</dbReference>
<dbReference type="SUPFAM" id="SSF56112">
    <property type="entry name" value="Protein kinase-like (PK-like)"/>
    <property type="match status" value="1"/>
</dbReference>
<keyword evidence="2 4" id="KW-0547">Nucleotide-binding</keyword>
<dbReference type="InterPro" id="IPR051681">
    <property type="entry name" value="Ser/Thr_Kinases-Pseudokinases"/>
</dbReference>
<keyword evidence="1" id="KW-0808">Transferase</keyword>
<gene>
    <name evidence="7" type="ORF">PCAR00345_LOCUS32990</name>
</gene>
<dbReference type="Gene3D" id="3.90.176.10">
    <property type="entry name" value="Toxin ADP-ribosyltransferase, Chain A, domain 1"/>
    <property type="match status" value="1"/>
</dbReference>
<organism evidence="7">
    <name type="scientific">Chrysotila carterae</name>
    <name type="common">Marine alga</name>
    <name type="synonym">Syracosphaera carterae</name>
    <dbReference type="NCBI Taxonomy" id="13221"/>
    <lineage>
        <taxon>Eukaryota</taxon>
        <taxon>Haptista</taxon>
        <taxon>Haptophyta</taxon>
        <taxon>Prymnesiophyceae</taxon>
        <taxon>Isochrysidales</taxon>
        <taxon>Isochrysidaceae</taxon>
        <taxon>Chrysotila</taxon>
    </lineage>
</organism>
<name>A0A7S4F806_CHRCT</name>
<evidence type="ECO:0000259" key="6">
    <source>
        <dbReference type="PROSITE" id="PS50011"/>
    </source>
</evidence>
<dbReference type="Pfam" id="PF07714">
    <property type="entry name" value="PK_Tyr_Ser-Thr"/>
    <property type="match status" value="1"/>
</dbReference>
<dbReference type="InterPro" id="IPR008271">
    <property type="entry name" value="Ser/Thr_kinase_AS"/>
</dbReference>
<feature type="domain" description="Protein kinase" evidence="6">
    <location>
        <begin position="242"/>
        <end position="508"/>
    </location>
</feature>
<protein>
    <recommendedName>
        <fullName evidence="6">Protein kinase domain-containing protein</fullName>
    </recommendedName>
</protein>
<keyword evidence="5" id="KW-0175">Coiled coil</keyword>
<dbReference type="SUPFAM" id="SSF56399">
    <property type="entry name" value="ADP-ribosylation"/>
    <property type="match status" value="1"/>
</dbReference>
<dbReference type="Gene3D" id="1.10.510.10">
    <property type="entry name" value="Transferase(Phosphotransferase) domain 1"/>
    <property type="match status" value="1"/>
</dbReference>
<dbReference type="InterPro" id="IPR001245">
    <property type="entry name" value="Ser-Thr/Tyr_kinase_cat_dom"/>
</dbReference>
<evidence type="ECO:0000256" key="1">
    <source>
        <dbReference type="ARBA" id="ARBA00022527"/>
    </source>
</evidence>
<evidence type="ECO:0000256" key="2">
    <source>
        <dbReference type="ARBA" id="ARBA00022741"/>
    </source>
</evidence>
<accession>A0A7S4F806</accession>
<evidence type="ECO:0000313" key="7">
    <source>
        <dbReference type="EMBL" id="CAE0780351.1"/>
    </source>
</evidence>
<dbReference type="PROSITE" id="PS00108">
    <property type="entry name" value="PROTEIN_KINASE_ST"/>
    <property type="match status" value="1"/>
</dbReference>
<dbReference type="GO" id="GO:0005524">
    <property type="term" value="F:ATP binding"/>
    <property type="evidence" value="ECO:0007669"/>
    <property type="project" value="UniProtKB-UniRule"/>
</dbReference>
<feature type="binding site" evidence="4">
    <location>
        <position position="269"/>
    </location>
    <ligand>
        <name>ATP</name>
        <dbReference type="ChEBI" id="CHEBI:30616"/>
    </ligand>
</feature>
<evidence type="ECO:0000256" key="4">
    <source>
        <dbReference type="PROSITE-ProRule" id="PRU10141"/>
    </source>
</evidence>
<dbReference type="InterPro" id="IPR011009">
    <property type="entry name" value="Kinase-like_dom_sf"/>
</dbReference>
<dbReference type="EMBL" id="HBIZ01051589">
    <property type="protein sequence ID" value="CAE0780351.1"/>
    <property type="molecule type" value="Transcribed_RNA"/>
</dbReference>
<dbReference type="InterPro" id="IPR000719">
    <property type="entry name" value="Prot_kinase_dom"/>
</dbReference>
<dbReference type="GO" id="GO:0004674">
    <property type="term" value="F:protein serine/threonine kinase activity"/>
    <property type="evidence" value="ECO:0007669"/>
    <property type="project" value="UniProtKB-KW"/>
</dbReference>
<sequence length="784" mass="86388">MYDCHFIPRVLRQLTSCVVLQACIRHTETRKLRTFLMRMLFVLVPRSTISLCSASSPSTCAKSISTCRRRTCAELAQAELATTQRRQAELAEAQRRQAELAEAQRRQAELAEIQRRQAELLRLHLAQPLSVQGAAAALPVVLDLAVAAGVCGPDVDLARLTLRALSEAQPAVLALFDRLGLDATAKARLLRAVLERGILTLDAIASAVLDEFDEDGGRAELAAAQRELLLGEELLRVPSSRLVVGALIGSGSFGDVHRVTFHGRELALKTLRLAGLSEAAQREVVRSARREARVLQQLKHAHVIEFVGMVVDDVRSIGLLMELSTLGNLRQKLDATALPLEQSAQMRIATGIADGMAYLHSSAVLHHDLKSANVLLFEVGGRCTPKLADFGLAVVLNSSTMSTRRGATGSTAYKAPEQFDDEMTPKSEVYSFAIILWELLHGNARPWDGKSDTAILGAVCRARRPPVSDELCDSVLRQCMERSWEQEPDERPSFEQLLTRLRAAARTFGTSSFKRRYAALQSQPTALITDEVMVSTRALILEHAQRHGFSSISANDYFLAVRQAAFRASAHGHSGAAAVNEVLSDPHLFAVRMYASALQLGGASGPELCSILNAALREDRVDNAMPLAHTLNKRLVTRGTQHVRWPADNTVWRGGALPSEHRHFYVEGKQYRVPMFLSTTESRATAERFLVQRGAPQYVLWQIKLDPVRRCVHVNHIDRHDATLGLDPNTGPENEYLFAPYSTFTVLSCQWQAQPTSANPHRVTLRAAVDNSIEDENLPLAPWA</sequence>
<dbReference type="AlphaFoldDB" id="A0A7S4F806"/>
<feature type="coiled-coil region" evidence="5">
    <location>
        <begin position="73"/>
        <end position="121"/>
    </location>
</feature>
<keyword evidence="1" id="KW-0418">Kinase</keyword>
<dbReference type="Gene3D" id="3.30.200.20">
    <property type="entry name" value="Phosphorylase Kinase, domain 1"/>
    <property type="match status" value="1"/>
</dbReference>
<keyword evidence="3 4" id="KW-0067">ATP-binding</keyword>
<reference evidence="7" key="1">
    <citation type="submission" date="2021-01" db="EMBL/GenBank/DDBJ databases">
        <authorList>
            <person name="Corre E."/>
            <person name="Pelletier E."/>
            <person name="Niang G."/>
            <person name="Scheremetjew M."/>
            <person name="Finn R."/>
            <person name="Kale V."/>
            <person name="Holt S."/>
            <person name="Cochrane G."/>
            <person name="Meng A."/>
            <person name="Brown T."/>
            <person name="Cohen L."/>
        </authorList>
    </citation>
    <scope>NUCLEOTIDE SEQUENCE</scope>
    <source>
        <strain evidence="7">CCMP645</strain>
    </source>
</reference>
<dbReference type="InterPro" id="IPR017441">
    <property type="entry name" value="Protein_kinase_ATP_BS"/>
</dbReference>
<proteinExistence type="predicted"/>
<dbReference type="PANTHER" id="PTHR44329">
    <property type="entry name" value="SERINE/THREONINE-PROTEIN KINASE TNNI3K-RELATED"/>
    <property type="match status" value="1"/>
</dbReference>
<evidence type="ECO:0000256" key="5">
    <source>
        <dbReference type="SAM" id="Coils"/>
    </source>
</evidence>
<dbReference type="PRINTS" id="PR00109">
    <property type="entry name" value="TYRKINASE"/>
</dbReference>
<evidence type="ECO:0000256" key="3">
    <source>
        <dbReference type="ARBA" id="ARBA00022840"/>
    </source>
</evidence>
<dbReference type="SMART" id="SM00220">
    <property type="entry name" value="S_TKc"/>
    <property type="match status" value="1"/>
</dbReference>
<dbReference type="PROSITE" id="PS50011">
    <property type="entry name" value="PROTEIN_KINASE_DOM"/>
    <property type="match status" value="1"/>
</dbReference>